<dbReference type="Proteomes" id="UP000887580">
    <property type="component" value="Unplaced"/>
</dbReference>
<dbReference type="WBParaSite" id="PS1159_v2.g1247.t1">
    <property type="protein sequence ID" value="PS1159_v2.g1247.t1"/>
    <property type="gene ID" value="PS1159_v2.g1247"/>
</dbReference>
<accession>A0AC35F040</accession>
<sequence>MSAPKNVLITGGCGFIGANFVNFIHSAWPNCNFVNIDKLILNSDVNYVSEEVRNSPRYEVVLADIRNRDIISRVLNSKSIDTIIHFAADCTSTRCYNEPCEALENNVIAYVQFLEAVKDYGKIEKFVHISTDEVYGDSGMGSDEIPKSEAELMYPGNPYAATKAAGEAYAHLYQQAFGIPITLLRINNIYGPQQWDVKLVPRFIDVARKQQKFTVQGTGKQLRSWLYVDDAADGIRLAAEKGKVGETYNLGTYYEKNVLELAESVQAEVDKQLNRSPSKVEFISIPDRPYNDMRYLIDITKAKKELGWEPKISFEDGLARVVASALKPHFAQKMSIAIYGGNGWIGQKIQKLLQSRKIPYKIAKSKIGIHSTKQIIDELNELCVTHVLCCTGRTQGGSFKTIEYLEGGSDKAYENLRDNLYCPLVLAHISQKLGLHYSYIGTGYLFAYDDEHTIGGKGFDDADLPTFFGNSYSVVKGFTDRMINSLDYQELINARITLPLNFEMNEERNLLAKIVKYRQIFDIPVSLTVIDDCFPALFDLMEKRFGGPINLVNPGPISLHEILQLYKKYVDPKLPEYEVVGQNSEKGRQLLQTKGNCALDTTKLLQYCPTIPTTAESLLEGFKRIISAAANNNKI</sequence>
<reference evidence="2" key="1">
    <citation type="submission" date="2022-11" db="UniProtKB">
        <authorList>
            <consortium name="WormBaseParasite"/>
        </authorList>
    </citation>
    <scope>IDENTIFICATION</scope>
</reference>
<evidence type="ECO:0000313" key="1">
    <source>
        <dbReference type="Proteomes" id="UP000887580"/>
    </source>
</evidence>
<protein>
    <submittedName>
        <fullName evidence="2">NAD(P)-binding domain-containing protein</fullName>
    </submittedName>
</protein>
<evidence type="ECO:0000313" key="2">
    <source>
        <dbReference type="WBParaSite" id="PS1159_v2.g1247.t1"/>
    </source>
</evidence>
<organism evidence="1 2">
    <name type="scientific">Panagrolaimus sp. PS1159</name>
    <dbReference type="NCBI Taxonomy" id="55785"/>
    <lineage>
        <taxon>Eukaryota</taxon>
        <taxon>Metazoa</taxon>
        <taxon>Ecdysozoa</taxon>
        <taxon>Nematoda</taxon>
        <taxon>Chromadorea</taxon>
        <taxon>Rhabditida</taxon>
        <taxon>Tylenchina</taxon>
        <taxon>Panagrolaimomorpha</taxon>
        <taxon>Panagrolaimoidea</taxon>
        <taxon>Panagrolaimidae</taxon>
        <taxon>Panagrolaimus</taxon>
    </lineage>
</organism>
<name>A0AC35F040_9BILA</name>
<proteinExistence type="predicted"/>